<dbReference type="RefSeq" id="WP_151023480.1">
    <property type="nucleotide sequence ID" value="NZ_BAAAEB010000051.1"/>
</dbReference>
<dbReference type="EMBL" id="JABEMD010000060">
    <property type="protein sequence ID" value="NNH13813.1"/>
    <property type="molecule type" value="Genomic_DNA"/>
</dbReference>
<reference evidence="1 2" key="1">
    <citation type="submission" date="2020-05" db="EMBL/GenBank/DDBJ databases">
        <title>MicrobeNet Type strains.</title>
        <authorList>
            <person name="Nicholson A.C."/>
        </authorList>
    </citation>
    <scope>NUCLEOTIDE SEQUENCE [LARGE SCALE GENOMIC DNA]</scope>
    <source>
        <strain evidence="1 2">ATCC 700815</strain>
    </source>
</reference>
<protein>
    <submittedName>
        <fullName evidence="1">Uncharacterized protein</fullName>
    </submittedName>
</protein>
<evidence type="ECO:0000313" key="1">
    <source>
        <dbReference type="EMBL" id="NNH13813.1"/>
    </source>
</evidence>
<organism evidence="1 2">
    <name type="scientific">Cupriavidus gilardii</name>
    <dbReference type="NCBI Taxonomy" id="82541"/>
    <lineage>
        <taxon>Bacteria</taxon>
        <taxon>Pseudomonadati</taxon>
        <taxon>Pseudomonadota</taxon>
        <taxon>Betaproteobacteria</taxon>
        <taxon>Burkholderiales</taxon>
        <taxon>Burkholderiaceae</taxon>
        <taxon>Cupriavidus</taxon>
    </lineage>
</organism>
<name>A0A849BJ88_9BURK</name>
<dbReference type="Proteomes" id="UP000542973">
    <property type="component" value="Unassembled WGS sequence"/>
</dbReference>
<proteinExistence type="predicted"/>
<comment type="caution">
    <text evidence="1">The sequence shown here is derived from an EMBL/GenBank/DDBJ whole genome shotgun (WGS) entry which is preliminary data.</text>
</comment>
<gene>
    <name evidence="1" type="ORF">HLB16_23465</name>
</gene>
<evidence type="ECO:0000313" key="2">
    <source>
        <dbReference type="Proteomes" id="UP000542973"/>
    </source>
</evidence>
<sequence>MSPLDMRLWLAALVLLGATSGVSYVMGRSDGRKVERAAAAKAEADWRANADAAYALYLEARDKKQIEYRTITKTVEVAKHATPDIPDCRTGDDWLRIFRENAAIANGTTVPSGSGSADRPDTR</sequence>
<accession>A0A849BJ88</accession>
<dbReference type="AlphaFoldDB" id="A0A849BJ88"/>